<keyword evidence="3" id="KW-1185">Reference proteome</keyword>
<evidence type="ECO:0000313" key="3">
    <source>
        <dbReference type="Proteomes" id="UP001217918"/>
    </source>
</evidence>
<protein>
    <recommendedName>
        <fullName evidence="4">DNA mismatch repair protein HSM3 N-terminal domain-containing protein</fullName>
    </recommendedName>
</protein>
<dbReference type="Proteomes" id="UP001217918">
    <property type="component" value="Unassembled WGS sequence"/>
</dbReference>
<name>A0AAD9I663_9PEZI</name>
<accession>A0AAD9I663</accession>
<dbReference type="EMBL" id="JAQQPM010000004">
    <property type="protein sequence ID" value="KAK2071067.1"/>
    <property type="molecule type" value="Genomic_DNA"/>
</dbReference>
<comment type="caution">
    <text evidence="2">The sequence shown here is derived from an EMBL/GenBank/DDBJ whole genome shotgun (WGS) entry which is preliminary data.</text>
</comment>
<proteinExistence type="predicted"/>
<feature type="region of interest" description="Disordered" evidence="1">
    <location>
        <begin position="252"/>
        <end position="282"/>
    </location>
</feature>
<evidence type="ECO:0000256" key="1">
    <source>
        <dbReference type="SAM" id="MobiDB-lite"/>
    </source>
</evidence>
<organism evidence="2 3">
    <name type="scientific">Phyllachora maydis</name>
    <dbReference type="NCBI Taxonomy" id="1825666"/>
    <lineage>
        <taxon>Eukaryota</taxon>
        <taxon>Fungi</taxon>
        <taxon>Dikarya</taxon>
        <taxon>Ascomycota</taxon>
        <taxon>Pezizomycotina</taxon>
        <taxon>Sordariomycetes</taxon>
        <taxon>Sordariomycetidae</taxon>
        <taxon>Phyllachorales</taxon>
        <taxon>Phyllachoraceae</taxon>
        <taxon>Phyllachora</taxon>
    </lineage>
</organism>
<evidence type="ECO:0008006" key="4">
    <source>
        <dbReference type="Google" id="ProtNLM"/>
    </source>
</evidence>
<dbReference type="AlphaFoldDB" id="A0AAD9I663"/>
<dbReference type="Gene3D" id="1.25.10.50">
    <property type="match status" value="1"/>
</dbReference>
<evidence type="ECO:0000313" key="2">
    <source>
        <dbReference type="EMBL" id="KAK2071067.1"/>
    </source>
</evidence>
<reference evidence="2" key="1">
    <citation type="journal article" date="2023" name="Mol. Plant Microbe Interact.">
        <title>Elucidating the Obligate Nature and Biological Capacity of an Invasive Fungal Corn Pathogen.</title>
        <authorList>
            <person name="MacCready J.S."/>
            <person name="Roggenkamp E.M."/>
            <person name="Gdanetz K."/>
            <person name="Chilvers M.I."/>
        </authorList>
    </citation>
    <scope>NUCLEOTIDE SEQUENCE</scope>
    <source>
        <strain evidence="2">PM02</strain>
    </source>
</reference>
<gene>
    <name evidence="2" type="ORF">P8C59_005520</name>
</gene>
<sequence length="405" mass="44075">MDLTPVPRVDDLDQHLDDLIQDPTRPLDAELFDHVQLQLNDGNIPVYLGRLLPKIAKLLENYNQDPTILANLAIKLLGPVPFDQAIGLARPESLVQALGSPAPSANVLGMEVLHKASASPGFVAVLSGMPGLLAAFIRSWLTSPHVAVAQQGSRVLGDLLDVDCPLPPPPHGPAPTAAVVLRRSPGTGRLWRAVLQDRTILALLVDLCAGRDPATSGDPKQLSLAQGRLLGILPRLATLNFDAVAAPRDSFPTPVHSTNGTGHDSPPVVQAPVDTPATEPSSPHRSLLQWAALHMVDQRDILMRLSLVDFFAAFVSLMRVAPTSPSDMESIRALLREAMRADGSLRSELESLPDRTVPEEADDLRSWLRQLLPGESVLVFLFSTRGLFTERTMLWECVWRERHSE</sequence>